<dbReference type="InterPro" id="IPR036388">
    <property type="entry name" value="WH-like_DNA-bd_sf"/>
</dbReference>
<keyword evidence="1" id="KW-0805">Transcription regulation</keyword>
<dbReference type="Pfam" id="PF01037">
    <property type="entry name" value="AsnC_trans_reg"/>
    <property type="match status" value="1"/>
</dbReference>
<name>A0A285PB65_9HYPH</name>
<evidence type="ECO:0000256" key="3">
    <source>
        <dbReference type="ARBA" id="ARBA00023163"/>
    </source>
</evidence>
<dbReference type="EMBL" id="OBEL01000002">
    <property type="protein sequence ID" value="SNZ19000.1"/>
    <property type="molecule type" value="Genomic_DNA"/>
</dbReference>
<dbReference type="Pfam" id="PF13412">
    <property type="entry name" value="HTH_24"/>
    <property type="match status" value="1"/>
</dbReference>
<evidence type="ECO:0000259" key="4">
    <source>
        <dbReference type="PROSITE" id="PS50956"/>
    </source>
</evidence>
<keyword evidence="3" id="KW-0804">Transcription</keyword>
<evidence type="ECO:0000313" key="5">
    <source>
        <dbReference type="EMBL" id="SNZ19000.1"/>
    </source>
</evidence>
<dbReference type="GO" id="GO:0005829">
    <property type="term" value="C:cytosol"/>
    <property type="evidence" value="ECO:0007669"/>
    <property type="project" value="TreeGrafter"/>
</dbReference>
<keyword evidence="6" id="KW-1185">Reference proteome</keyword>
<dbReference type="InterPro" id="IPR011008">
    <property type="entry name" value="Dimeric_a/b-barrel"/>
</dbReference>
<dbReference type="InterPro" id="IPR019888">
    <property type="entry name" value="Tscrpt_reg_AsnC-like"/>
</dbReference>
<dbReference type="PANTHER" id="PTHR30154">
    <property type="entry name" value="LEUCINE-RESPONSIVE REGULATORY PROTEIN"/>
    <property type="match status" value="1"/>
</dbReference>
<evidence type="ECO:0000256" key="2">
    <source>
        <dbReference type="ARBA" id="ARBA00023125"/>
    </source>
</evidence>
<dbReference type="SUPFAM" id="SSF46785">
    <property type="entry name" value="Winged helix' DNA-binding domain"/>
    <property type="match status" value="1"/>
</dbReference>
<feature type="domain" description="HTH asnC-type" evidence="4">
    <location>
        <begin position="3"/>
        <end position="64"/>
    </location>
</feature>
<dbReference type="PANTHER" id="PTHR30154:SF46">
    <property type="entry name" value="TRANSCRIPTIONAL REGULATORY PROTEIN"/>
    <property type="match status" value="1"/>
</dbReference>
<dbReference type="SUPFAM" id="SSF54909">
    <property type="entry name" value="Dimeric alpha+beta barrel"/>
    <property type="match status" value="1"/>
</dbReference>
<dbReference type="PRINTS" id="PR00033">
    <property type="entry name" value="HTHASNC"/>
</dbReference>
<dbReference type="GO" id="GO:0043565">
    <property type="term" value="F:sequence-specific DNA binding"/>
    <property type="evidence" value="ECO:0007669"/>
    <property type="project" value="InterPro"/>
</dbReference>
<dbReference type="InterPro" id="IPR036390">
    <property type="entry name" value="WH_DNA-bd_sf"/>
</dbReference>
<proteinExistence type="predicted"/>
<dbReference type="SMART" id="SM00344">
    <property type="entry name" value="HTH_ASNC"/>
    <property type="match status" value="1"/>
</dbReference>
<dbReference type="Proteomes" id="UP000219439">
    <property type="component" value="Unassembled WGS sequence"/>
</dbReference>
<dbReference type="OrthoDB" id="9812082at2"/>
<dbReference type="Gene3D" id="1.10.10.10">
    <property type="entry name" value="Winged helix-like DNA-binding domain superfamily/Winged helix DNA-binding domain"/>
    <property type="match status" value="1"/>
</dbReference>
<sequence length="160" mass="18019">MELDSFDLRLLDALQQDGAMTNQDLSELVHLSASQCSRRRSRLEKEGIIRGYRASLAPEKLGLEVTVFMNVTLNTHSRDTARYFRNLLQSVAAVREAHALVGDMDYLVKLVVNDLSMLSEIVNDIFLPHESVQHVRTSIVLESLKEEGPYNLAHLKEALG</sequence>
<evidence type="ECO:0000256" key="1">
    <source>
        <dbReference type="ARBA" id="ARBA00023015"/>
    </source>
</evidence>
<dbReference type="Gene3D" id="3.30.70.920">
    <property type="match status" value="1"/>
</dbReference>
<gene>
    <name evidence="5" type="ORF">SAMN06265368_2077</name>
</gene>
<evidence type="ECO:0000313" key="6">
    <source>
        <dbReference type="Proteomes" id="UP000219439"/>
    </source>
</evidence>
<dbReference type="GO" id="GO:0043200">
    <property type="term" value="P:response to amino acid"/>
    <property type="evidence" value="ECO:0007669"/>
    <property type="project" value="TreeGrafter"/>
</dbReference>
<dbReference type="InterPro" id="IPR000485">
    <property type="entry name" value="AsnC-type_HTH_dom"/>
</dbReference>
<dbReference type="PROSITE" id="PS50956">
    <property type="entry name" value="HTH_ASNC_2"/>
    <property type="match status" value="1"/>
</dbReference>
<protein>
    <submittedName>
        <fullName evidence="5">Transcriptional regulator, AsnC family</fullName>
    </submittedName>
</protein>
<accession>A0A285PB65</accession>
<organism evidence="5 6">
    <name type="scientific">Cohaesibacter gelatinilyticus</name>
    <dbReference type="NCBI Taxonomy" id="372072"/>
    <lineage>
        <taxon>Bacteria</taxon>
        <taxon>Pseudomonadati</taxon>
        <taxon>Pseudomonadota</taxon>
        <taxon>Alphaproteobacteria</taxon>
        <taxon>Hyphomicrobiales</taxon>
        <taxon>Cohaesibacteraceae</taxon>
    </lineage>
</organism>
<reference evidence="5 6" key="1">
    <citation type="submission" date="2017-09" db="EMBL/GenBank/DDBJ databases">
        <authorList>
            <person name="Ehlers B."/>
            <person name="Leendertz F.H."/>
        </authorList>
    </citation>
    <scope>NUCLEOTIDE SEQUENCE [LARGE SCALE GENOMIC DNA]</scope>
    <source>
        <strain evidence="5 6">DSM 18289</strain>
    </source>
</reference>
<keyword evidence="2" id="KW-0238">DNA-binding</keyword>
<dbReference type="AlphaFoldDB" id="A0A285PB65"/>
<dbReference type="InterPro" id="IPR019887">
    <property type="entry name" value="Tscrpt_reg_AsnC/Lrp_C"/>
</dbReference>